<proteinExistence type="predicted"/>
<dbReference type="Pfam" id="PF01424">
    <property type="entry name" value="R3H"/>
    <property type="match status" value="1"/>
</dbReference>
<evidence type="ECO:0000313" key="2">
    <source>
        <dbReference type="EMBL" id="KAF2666681.1"/>
    </source>
</evidence>
<dbReference type="SMART" id="SM00393">
    <property type="entry name" value="R3H"/>
    <property type="match status" value="1"/>
</dbReference>
<dbReference type="Proteomes" id="UP000799302">
    <property type="component" value="Unassembled WGS sequence"/>
</dbReference>
<protein>
    <recommendedName>
        <fullName evidence="1">R3H domain-containing protein</fullName>
    </recommendedName>
</protein>
<feature type="domain" description="R3H" evidence="1">
    <location>
        <begin position="276"/>
        <end position="339"/>
    </location>
</feature>
<keyword evidence="3" id="KW-1185">Reference proteome</keyword>
<dbReference type="Gene3D" id="3.30.1370.50">
    <property type="entry name" value="R3H-like domain"/>
    <property type="match status" value="1"/>
</dbReference>
<dbReference type="InterPro" id="IPR001374">
    <property type="entry name" value="R3H_dom"/>
</dbReference>
<dbReference type="GO" id="GO:0003676">
    <property type="term" value="F:nucleic acid binding"/>
    <property type="evidence" value="ECO:0007669"/>
    <property type="project" value="UniProtKB-UniRule"/>
</dbReference>
<organism evidence="2 3">
    <name type="scientific">Microthyrium microscopicum</name>
    <dbReference type="NCBI Taxonomy" id="703497"/>
    <lineage>
        <taxon>Eukaryota</taxon>
        <taxon>Fungi</taxon>
        <taxon>Dikarya</taxon>
        <taxon>Ascomycota</taxon>
        <taxon>Pezizomycotina</taxon>
        <taxon>Dothideomycetes</taxon>
        <taxon>Dothideomycetes incertae sedis</taxon>
        <taxon>Microthyriales</taxon>
        <taxon>Microthyriaceae</taxon>
        <taxon>Microthyrium</taxon>
    </lineage>
</organism>
<dbReference type="EMBL" id="MU004238">
    <property type="protein sequence ID" value="KAF2666681.1"/>
    <property type="molecule type" value="Genomic_DNA"/>
</dbReference>
<dbReference type="OrthoDB" id="3787379at2759"/>
<dbReference type="CDD" id="cd02325">
    <property type="entry name" value="R3H"/>
    <property type="match status" value="1"/>
</dbReference>
<dbReference type="AlphaFoldDB" id="A0A6A6U530"/>
<reference evidence="2" key="1">
    <citation type="journal article" date="2020" name="Stud. Mycol.">
        <title>101 Dothideomycetes genomes: a test case for predicting lifestyles and emergence of pathogens.</title>
        <authorList>
            <person name="Haridas S."/>
            <person name="Albert R."/>
            <person name="Binder M."/>
            <person name="Bloem J."/>
            <person name="Labutti K."/>
            <person name="Salamov A."/>
            <person name="Andreopoulos B."/>
            <person name="Baker S."/>
            <person name="Barry K."/>
            <person name="Bills G."/>
            <person name="Bluhm B."/>
            <person name="Cannon C."/>
            <person name="Castanera R."/>
            <person name="Culley D."/>
            <person name="Daum C."/>
            <person name="Ezra D."/>
            <person name="Gonzalez J."/>
            <person name="Henrissat B."/>
            <person name="Kuo A."/>
            <person name="Liang C."/>
            <person name="Lipzen A."/>
            <person name="Lutzoni F."/>
            <person name="Magnuson J."/>
            <person name="Mondo S."/>
            <person name="Nolan M."/>
            <person name="Ohm R."/>
            <person name="Pangilinan J."/>
            <person name="Park H.-J."/>
            <person name="Ramirez L."/>
            <person name="Alfaro M."/>
            <person name="Sun H."/>
            <person name="Tritt A."/>
            <person name="Yoshinaga Y."/>
            <person name="Zwiers L.-H."/>
            <person name="Turgeon B."/>
            <person name="Goodwin S."/>
            <person name="Spatafora J."/>
            <person name="Crous P."/>
            <person name="Grigoriev I."/>
        </authorList>
    </citation>
    <scope>NUCLEOTIDE SEQUENCE</scope>
    <source>
        <strain evidence="2">CBS 115976</strain>
    </source>
</reference>
<dbReference type="PROSITE" id="PS51061">
    <property type="entry name" value="R3H"/>
    <property type="match status" value="1"/>
</dbReference>
<gene>
    <name evidence="2" type="ORF">BT63DRAFT_315509</name>
</gene>
<evidence type="ECO:0000313" key="3">
    <source>
        <dbReference type="Proteomes" id="UP000799302"/>
    </source>
</evidence>
<accession>A0A6A6U530</accession>
<sequence>MSQLSFLSLPPELRLCIELLALPDSVMVTDAACPTPAAYKLLHSNRIIRQDMQWVLERYSPRYRFKDPAQLFQFIKSIDEAHVNRQKRTVEHISFDIFHDANVPTMHWTCYCQGREMHTHDELIEAWAETIPSLPGSLKSVLLDITPAPGWMRKDRASWVPGFIDERLIARKFVSEHETVILQLIQKIHKRFGEDVNVLLGGQLSQKSRPSLDNILTQSATAGIPVTFVGDIFPNPRDLPPLSPEVWNAMPKRRGQEQAWRQKTKRLLNSIRYHDEHDTIALLENIAHFANDEDTNRLHLSKLDSKQRALVHNMAKDMEFSTKSTGDEPDRVLTIEKIDDVNIKF</sequence>
<evidence type="ECO:0000259" key="1">
    <source>
        <dbReference type="PROSITE" id="PS51061"/>
    </source>
</evidence>
<name>A0A6A6U530_9PEZI</name>
<dbReference type="SUPFAM" id="SSF82708">
    <property type="entry name" value="R3H domain"/>
    <property type="match status" value="1"/>
</dbReference>
<dbReference type="InterPro" id="IPR036867">
    <property type="entry name" value="R3H_dom_sf"/>
</dbReference>